<name>A0ABM1BPJ9_LIMPO</name>
<evidence type="ECO:0000256" key="2">
    <source>
        <dbReference type="ARBA" id="ARBA00023134"/>
    </source>
</evidence>
<keyword evidence="2" id="KW-0342">GTP-binding</keyword>
<dbReference type="InterPro" id="IPR006689">
    <property type="entry name" value="Small_GTPase_ARF/SAR"/>
</dbReference>
<feature type="compositionally biased region" description="Acidic residues" evidence="4">
    <location>
        <begin position="300"/>
        <end position="309"/>
    </location>
</feature>
<dbReference type="Proteomes" id="UP000694941">
    <property type="component" value="Unplaced"/>
</dbReference>
<evidence type="ECO:0000256" key="3">
    <source>
        <dbReference type="SAM" id="Coils"/>
    </source>
</evidence>
<keyword evidence="1" id="KW-0547">Nucleotide-binding</keyword>
<accession>A0ABM1BPJ9</accession>
<dbReference type="PANTHER" id="PTHR46090:SF2">
    <property type="entry name" value="ADP-RIBOSYLATION FACTOR-LIKE PROTEIN 13B"/>
    <property type="match status" value="1"/>
</dbReference>
<organism evidence="5 6">
    <name type="scientific">Limulus polyphemus</name>
    <name type="common">Atlantic horseshoe crab</name>
    <dbReference type="NCBI Taxonomy" id="6850"/>
    <lineage>
        <taxon>Eukaryota</taxon>
        <taxon>Metazoa</taxon>
        <taxon>Ecdysozoa</taxon>
        <taxon>Arthropoda</taxon>
        <taxon>Chelicerata</taxon>
        <taxon>Merostomata</taxon>
        <taxon>Xiphosura</taxon>
        <taxon>Limulidae</taxon>
        <taxon>Limulus</taxon>
    </lineage>
</organism>
<dbReference type="PANTHER" id="PTHR46090">
    <property type="entry name" value="ADP-RIBOSYLATION FACTOR-LIKE PROTEIN 13B"/>
    <property type="match status" value="1"/>
</dbReference>
<evidence type="ECO:0000256" key="1">
    <source>
        <dbReference type="ARBA" id="ARBA00022741"/>
    </source>
</evidence>
<proteinExistence type="predicted"/>
<dbReference type="PROSITE" id="PS51417">
    <property type="entry name" value="ARF"/>
    <property type="match status" value="1"/>
</dbReference>
<feature type="compositionally biased region" description="Basic and acidic residues" evidence="4">
    <location>
        <begin position="262"/>
        <end position="281"/>
    </location>
</feature>
<dbReference type="PRINTS" id="PR00328">
    <property type="entry name" value="SAR1GTPBP"/>
</dbReference>
<dbReference type="GeneID" id="106470205"/>
<reference evidence="6" key="1">
    <citation type="submission" date="2025-08" db="UniProtKB">
        <authorList>
            <consortium name="RefSeq"/>
        </authorList>
    </citation>
    <scope>IDENTIFICATION</scope>
    <source>
        <tissue evidence="6">Muscle</tissue>
    </source>
</reference>
<dbReference type="RefSeq" id="XP_013786198.1">
    <property type="nucleotide sequence ID" value="XM_013930744.2"/>
</dbReference>
<evidence type="ECO:0000313" key="6">
    <source>
        <dbReference type="RefSeq" id="XP_013786198.1"/>
    </source>
</evidence>
<gene>
    <name evidence="6" type="primary">LOC106470205</name>
</gene>
<dbReference type="SUPFAM" id="SSF52540">
    <property type="entry name" value="P-loop containing nucleoside triphosphate hydrolases"/>
    <property type="match status" value="1"/>
</dbReference>
<dbReference type="InterPro" id="IPR027417">
    <property type="entry name" value="P-loop_NTPase"/>
</dbReference>
<feature type="coiled-coil region" evidence="3">
    <location>
        <begin position="187"/>
        <end position="229"/>
    </location>
</feature>
<dbReference type="Gene3D" id="3.40.50.300">
    <property type="entry name" value="P-loop containing nucleotide triphosphate hydrolases"/>
    <property type="match status" value="1"/>
</dbReference>
<keyword evidence="3" id="KW-0175">Coiled coil</keyword>
<dbReference type="InterPro" id="IPR051995">
    <property type="entry name" value="Ciliary_GTPase"/>
</dbReference>
<feature type="region of interest" description="Disordered" evidence="4">
    <location>
        <begin position="234"/>
        <end position="381"/>
    </location>
</feature>
<feature type="compositionally biased region" description="Basic residues" evidence="4">
    <location>
        <begin position="357"/>
        <end position="372"/>
    </location>
</feature>
<keyword evidence="5" id="KW-1185">Reference proteome</keyword>
<feature type="compositionally biased region" description="Acidic residues" evidence="4">
    <location>
        <begin position="242"/>
        <end position="251"/>
    </location>
</feature>
<protein>
    <submittedName>
        <fullName evidence="6">ADP-ribosylation factor-like protein 13B isoform X1</fullName>
    </submittedName>
</protein>
<dbReference type="NCBIfam" id="TIGR00231">
    <property type="entry name" value="small_GTP"/>
    <property type="match status" value="1"/>
</dbReference>
<dbReference type="SMART" id="SM00178">
    <property type="entry name" value="SAR"/>
    <property type="match status" value="1"/>
</dbReference>
<feature type="region of interest" description="Disordered" evidence="4">
    <location>
        <begin position="404"/>
        <end position="424"/>
    </location>
</feature>
<feature type="compositionally biased region" description="Polar residues" evidence="4">
    <location>
        <begin position="404"/>
        <end position="418"/>
    </location>
</feature>
<dbReference type="Pfam" id="PF00025">
    <property type="entry name" value="Arf"/>
    <property type="match status" value="1"/>
</dbReference>
<dbReference type="SMART" id="SM00177">
    <property type="entry name" value="ARF"/>
    <property type="match status" value="1"/>
</dbReference>
<sequence>MGNDCCKSHRSSRVITLMMVGLDNAGKTCTVKHFLGESTDDIVPTVGFSNIERTYGKFRLVIYDLGGGSKIRAIWKNYYALVYGIVFVMDATEASRIPEMKHVITEVLQDPRIAGKPVLMLLNKQDQEVAVNEIELCSLLGLENVVNDQKCPTRVETTCAIKRQAKKMDPGIEMGFKWLIGYISKNFKSLKERVDQETKEQKEWQEKERQARLERVQKARAERERLEREQKLKDGCNKVEESDNDDDDDDVVIGNPFKPVKQIREEMEKKEHSKLENESDGFKIIQVTPTHTPVTKPEISDESLEDSPSNEEVIGAQSETDSEPKLQSSVDVDSSDPLSGNSIVGYLPPIDKSSKNEKKKGKKKNLGKRFKNKISPGSETHLQLAAPAQLPPIRSTKPAETVWLSNDAPSLPNSTHSPSLGREGGKINWALAEDLIAEGYEEKEKDGVLSNYKENGLIDDVT</sequence>
<evidence type="ECO:0000256" key="4">
    <source>
        <dbReference type="SAM" id="MobiDB-lite"/>
    </source>
</evidence>
<evidence type="ECO:0000313" key="5">
    <source>
        <dbReference type="Proteomes" id="UP000694941"/>
    </source>
</evidence>
<dbReference type="InterPro" id="IPR005225">
    <property type="entry name" value="Small_GTP-bd"/>
</dbReference>